<evidence type="ECO:0000313" key="2">
    <source>
        <dbReference type="EMBL" id="VVD02659.1"/>
    </source>
</evidence>
<keyword evidence="3" id="KW-1185">Reference proteome</keyword>
<proteinExistence type="predicted"/>
<dbReference type="AlphaFoldDB" id="A0A5E4QYF0"/>
<evidence type="ECO:0008006" key="4">
    <source>
        <dbReference type="Google" id="ProtNLM"/>
    </source>
</evidence>
<protein>
    <recommendedName>
        <fullName evidence="4">NTR domain-containing protein</fullName>
    </recommendedName>
</protein>
<keyword evidence="1" id="KW-0732">Signal</keyword>
<reference evidence="2 3" key="1">
    <citation type="submission" date="2017-07" db="EMBL/GenBank/DDBJ databases">
        <authorList>
            <person name="Talla V."/>
            <person name="Backstrom N."/>
        </authorList>
    </citation>
    <scope>NUCLEOTIDE SEQUENCE [LARGE SCALE GENOMIC DNA]</scope>
</reference>
<dbReference type="EMBL" id="FZQP02006221">
    <property type="protein sequence ID" value="VVD02659.1"/>
    <property type="molecule type" value="Genomic_DNA"/>
</dbReference>
<gene>
    <name evidence="2" type="ORF">LSINAPIS_LOCUS12826</name>
</gene>
<feature type="signal peptide" evidence="1">
    <location>
        <begin position="1"/>
        <end position="21"/>
    </location>
</feature>
<evidence type="ECO:0000256" key="1">
    <source>
        <dbReference type="SAM" id="SignalP"/>
    </source>
</evidence>
<organism evidence="2 3">
    <name type="scientific">Leptidea sinapis</name>
    <dbReference type="NCBI Taxonomy" id="189913"/>
    <lineage>
        <taxon>Eukaryota</taxon>
        <taxon>Metazoa</taxon>
        <taxon>Ecdysozoa</taxon>
        <taxon>Arthropoda</taxon>
        <taxon>Hexapoda</taxon>
        <taxon>Insecta</taxon>
        <taxon>Pterygota</taxon>
        <taxon>Neoptera</taxon>
        <taxon>Endopterygota</taxon>
        <taxon>Lepidoptera</taxon>
        <taxon>Glossata</taxon>
        <taxon>Ditrysia</taxon>
        <taxon>Papilionoidea</taxon>
        <taxon>Pieridae</taxon>
        <taxon>Dismorphiinae</taxon>
        <taxon>Leptidea</taxon>
    </lineage>
</organism>
<feature type="chain" id="PRO_5023057318" description="NTR domain-containing protein" evidence="1">
    <location>
        <begin position="22"/>
        <end position="169"/>
    </location>
</feature>
<name>A0A5E4QYF0_9NEOP</name>
<sequence length="169" mass="18980">MASNIIWIFLVFIHYFSISLADSDESDCVITFSDVVEPCDGFDNQFLRCKGMTLEYLSNNGSAVRMSGTLEMLQSIDDDHSDLNEICSFVNIQFIRFGIKGGKRMEMRISKVSGTSCNDVMWVGASNVCGSIKDEKTPWYPVIENMKITECPIATVFIKKESDLVIELS</sequence>
<dbReference type="Proteomes" id="UP000324832">
    <property type="component" value="Unassembled WGS sequence"/>
</dbReference>
<evidence type="ECO:0000313" key="3">
    <source>
        <dbReference type="Proteomes" id="UP000324832"/>
    </source>
</evidence>
<accession>A0A5E4QYF0</accession>